<feature type="compositionally biased region" description="Polar residues" evidence="1">
    <location>
        <begin position="116"/>
        <end position="126"/>
    </location>
</feature>
<proteinExistence type="predicted"/>
<feature type="compositionally biased region" description="Polar residues" evidence="1">
    <location>
        <begin position="224"/>
        <end position="233"/>
    </location>
</feature>
<protein>
    <submittedName>
        <fullName evidence="2">Uncharacterized protein</fullName>
    </submittedName>
</protein>
<dbReference type="InParanoid" id="A0A165ASV2"/>
<feature type="region of interest" description="Disordered" evidence="1">
    <location>
        <begin position="211"/>
        <end position="242"/>
    </location>
</feature>
<dbReference type="Proteomes" id="UP000076871">
    <property type="component" value="Unassembled WGS sequence"/>
</dbReference>
<evidence type="ECO:0000313" key="2">
    <source>
        <dbReference type="EMBL" id="KZS99594.1"/>
    </source>
</evidence>
<dbReference type="RefSeq" id="XP_040757335.1">
    <property type="nucleotide sequence ID" value="XM_040914826.1"/>
</dbReference>
<evidence type="ECO:0000313" key="3">
    <source>
        <dbReference type="Proteomes" id="UP000076871"/>
    </source>
</evidence>
<name>A0A165ASV2_9APHY</name>
<sequence length="381" mass="40487">MSRERALTDPATRAGMGERRTSSRAPMPFGYSAAYASSAASVASTGQRREESRERRRGTRPPSFALRPGVRPNSFVVPHGGYFPPPGPYYHPNGSQSAGGSPRGSVKDLTAAANDGRSSPNGSPMQSERRRSRPPSFALPSGVRPSSYGMTVPGPWQSGGYALPPFAQGLPPPEMVPYFPQEGAEGMPPPHWEGWQQYQQQYQQHYQQQMMQAQGSPQMVPPQRQGSPLQRQGSPGLGQVQGNLGKEMIAGEQQNGGGIPASLSRNGSAHNSPLRATIHSLDGGEQMREGGRGGLPSMPPAAVMFDDARAGTPPMVGVPSAEEASVHAHKPSRAYGGPPLSPSAYAYGPALSSPCVSLPTRSLWPTASRLLRLLHIPFAAQ</sequence>
<feature type="non-terminal residue" evidence="2">
    <location>
        <position position="381"/>
    </location>
</feature>
<keyword evidence="3" id="KW-1185">Reference proteome</keyword>
<organism evidence="2 3">
    <name type="scientific">Laetiporus sulphureus 93-53</name>
    <dbReference type="NCBI Taxonomy" id="1314785"/>
    <lineage>
        <taxon>Eukaryota</taxon>
        <taxon>Fungi</taxon>
        <taxon>Dikarya</taxon>
        <taxon>Basidiomycota</taxon>
        <taxon>Agaricomycotina</taxon>
        <taxon>Agaricomycetes</taxon>
        <taxon>Polyporales</taxon>
        <taxon>Laetiporus</taxon>
    </lineage>
</organism>
<accession>A0A165ASV2</accession>
<evidence type="ECO:0000256" key="1">
    <source>
        <dbReference type="SAM" id="MobiDB-lite"/>
    </source>
</evidence>
<feature type="region of interest" description="Disordered" evidence="1">
    <location>
        <begin position="1"/>
        <end position="151"/>
    </location>
</feature>
<gene>
    <name evidence="2" type="ORF">LAESUDRAFT_816904</name>
</gene>
<reference evidence="2 3" key="1">
    <citation type="journal article" date="2016" name="Mol. Biol. Evol.">
        <title>Comparative Genomics of Early-Diverging Mushroom-Forming Fungi Provides Insights into the Origins of Lignocellulose Decay Capabilities.</title>
        <authorList>
            <person name="Nagy L.G."/>
            <person name="Riley R."/>
            <person name="Tritt A."/>
            <person name="Adam C."/>
            <person name="Daum C."/>
            <person name="Floudas D."/>
            <person name="Sun H."/>
            <person name="Yadav J.S."/>
            <person name="Pangilinan J."/>
            <person name="Larsson K.H."/>
            <person name="Matsuura K."/>
            <person name="Barry K."/>
            <person name="Labutti K."/>
            <person name="Kuo R."/>
            <person name="Ohm R.A."/>
            <person name="Bhattacharya S.S."/>
            <person name="Shirouzu T."/>
            <person name="Yoshinaga Y."/>
            <person name="Martin F.M."/>
            <person name="Grigoriev I.V."/>
            <person name="Hibbett D.S."/>
        </authorList>
    </citation>
    <scope>NUCLEOTIDE SEQUENCE [LARGE SCALE GENOMIC DNA]</scope>
    <source>
        <strain evidence="2 3">93-53</strain>
    </source>
</reference>
<dbReference type="GeneID" id="63831853"/>
<feature type="compositionally biased region" description="Low complexity" evidence="1">
    <location>
        <begin position="31"/>
        <end position="46"/>
    </location>
</feature>
<dbReference type="EMBL" id="KV427766">
    <property type="protein sequence ID" value="KZS99594.1"/>
    <property type="molecule type" value="Genomic_DNA"/>
</dbReference>
<dbReference type="AlphaFoldDB" id="A0A165ASV2"/>